<gene>
    <name evidence="4" type="primary">aacs</name>
    <name evidence="4" type="ORF">CDAR_594181</name>
</gene>
<dbReference type="AlphaFoldDB" id="A0AAV4VD55"/>
<dbReference type="Pfam" id="PF16177">
    <property type="entry name" value="ACAS_N"/>
    <property type="match status" value="1"/>
</dbReference>
<dbReference type="InterPro" id="IPR042099">
    <property type="entry name" value="ANL_N_sf"/>
</dbReference>
<evidence type="ECO:0000313" key="4">
    <source>
        <dbReference type="EMBL" id="GIY67533.1"/>
    </source>
</evidence>
<dbReference type="PANTHER" id="PTHR42921">
    <property type="entry name" value="ACETOACETYL-COA SYNTHETASE"/>
    <property type="match status" value="1"/>
</dbReference>
<proteinExistence type="inferred from homology"/>
<reference evidence="4 5" key="1">
    <citation type="submission" date="2021-06" db="EMBL/GenBank/DDBJ databases">
        <title>Caerostris darwini draft genome.</title>
        <authorList>
            <person name="Kono N."/>
            <person name="Arakawa K."/>
        </authorList>
    </citation>
    <scope>NUCLEOTIDE SEQUENCE [LARGE SCALE GENOMIC DNA]</scope>
</reference>
<dbReference type="EMBL" id="BPLQ01012751">
    <property type="protein sequence ID" value="GIY67533.1"/>
    <property type="molecule type" value="Genomic_DNA"/>
</dbReference>
<keyword evidence="5" id="KW-1185">Reference proteome</keyword>
<evidence type="ECO:0000313" key="5">
    <source>
        <dbReference type="Proteomes" id="UP001054837"/>
    </source>
</evidence>
<dbReference type="GO" id="GO:0030729">
    <property type="term" value="F:acetoacetate-CoA ligase activity"/>
    <property type="evidence" value="ECO:0007669"/>
    <property type="project" value="TreeGrafter"/>
</dbReference>
<feature type="domain" description="Acetyl-coenzyme A synthetase N-terminal" evidence="3">
    <location>
        <begin position="117"/>
        <end position="174"/>
    </location>
</feature>
<dbReference type="SUPFAM" id="SSF56801">
    <property type="entry name" value="Acetyl-CoA synthetase-like"/>
    <property type="match status" value="1"/>
</dbReference>
<organism evidence="4 5">
    <name type="scientific">Caerostris darwini</name>
    <dbReference type="NCBI Taxonomy" id="1538125"/>
    <lineage>
        <taxon>Eukaryota</taxon>
        <taxon>Metazoa</taxon>
        <taxon>Ecdysozoa</taxon>
        <taxon>Arthropoda</taxon>
        <taxon>Chelicerata</taxon>
        <taxon>Arachnida</taxon>
        <taxon>Araneae</taxon>
        <taxon>Araneomorphae</taxon>
        <taxon>Entelegynae</taxon>
        <taxon>Araneoidea</taxon>
        <taxon>Araneidae</taxon>
        <taxon>Caerostris</taxon>
    </lineage>
</organism>
<comment type="caution">
    <text evidence="4">The sequence shown here is derived from an EMBL/GenBank/DDBJ whole genome shotgun (WGS) entry which is preliminary data.</text>
</comment>
<dbReference type="PANTHER" id="PTHR42921:SF1">
    <property type="entry name" value="ACETOACETYL-COA SYNTHETASE"/>
    <property type="match status" value="1"/>
</dbReference>
<dbReference type="Pfam" id="PF00501">
    <property type="entry name" value="AMP-binding"/>
    <property type="match status" value="1"/>
</dbReference>
<protein>
    <submittedName>
        <fullName evidence="4">Acetoacetyl-CoA synthetase</fullName>
    </submittedName>
</protein>
<dbReference type="Proteomes" id="UP001054837">
    <property type="component" value="Unassembled WGS sequence"/>
</dbReference>
<dbReference type="Gene3D" id="3.40.50.12780">
    <property type="entry name" value="N-terminal domain of ligase-like"/>
    <property type="match status" value="1"/>
</dbReference>
<name>A0AAV4VD55_9ARAC</name>
<dbReference type="InterPro" id="IPR000873">
    <property type="entry name" value="AMP-dep_synth/lig_dom"/>
</dbReference>
<accession>A0AAV4VD55</accession>
<evidence type="ECO:0000256" key="1">
    <source>
        <dbReference type="ARBA" id="ARBA00006432"/>
    </source>
</evidence>
<sequence>MAAVFRPQLVCREFELGFLKRLIETSNDISTQSHHIINFFSGVSQMFLKSHFATLYFYPEMNGSSNGKVISFPNKNESNVTLEKWYFPLLVKEVPNTELKKFQKLIEDKYNQYFDSYWSFHKWSVKNFPDFWKEVWHYFKIISSTPYDQVFVKTGDGFLDNEWFRGAAFNLAENIMRIRDSRIGLICCDEFGNRETITYAEIYEQTKLYTAAFRKHGLKVGDRVAYYISNIKESLFAMLATISIGAIWGGPLPYHGPKIASSIMKEIDPKFIISVDHFQACGEQHYPIENLSVIAKDLPNLEKVIIVATRKETFSLDVSDIPNCILLDDFLQSGMTADGVVPDLIFEQLPFNHPTIINFTSGTTGTPKGVVHAAGTIIAQLRDFSLHLNLKEGDIVYSNSPVGWAAFDYLIPNLALGVTLLFFNGSPEYVGEFTFWDVLAQNKVSFAFLPSAYVNSFQTDCILPKPDTNLESLKILGLAGSPVRPQDYKFLLSNIKSDLLILSLYGATEVVGAFSGSDLNSPFHACECQVPSLGNSVLGKRGEVVVTKPNPSLPIYLWKDQ</sequence>
<dbReference type="InterPro" id="IPR020845">
    <property type="entry name" value="AMP-binding_CS"/>
</dbReference>
<evidence type="ECO:0000259" key="2">
    <source>
        <dbReference type="Pfam" id="PF00501"/>
    </source>
</evidence>
<evidence type="ECO:0000259" key="3">
    <source>
        <dbReference type="Pfam" id="PF16177"/>
    </source>
</evidence>
<feature type="domain" description="AMP-dependent synthetase/ligase" evidence="2">
    <location>
        <begin position="192"/>
        <end position="537"/>
    </location>
</feature>
<comment type="similarity">
    <text evidence="1">Belongs to the ATP-dependent AMP-binding enzyme family.</text>
</comment>
<dbReference type="PROSITE" id="PS00455">
    <property type="entry name" value="AMP_BINDING"/>
    <property type="match status" value="1"/>
</dbReference>
<dbReference type="InterPro" id="IPR032387">
    <property type="entry name" value="ACAS_N"/>
</dbReference>
<feature type="non-terminal residue" evidence="4">
    <location>
        <position position="561"/>
    </location>
</feature>